<organism evidence="9">
    <name type="scientific">uncultured Mycobacterium sp</name>
    <dbReference type="NCBI Taxonomy" id="171292"/>
    <lineage>
        <taxon>Bacteria</taxon>
        <taxon>Bacillati</taxon>
        <taxon>Actinomycetota</taxon>
        <taxon>Actinomycetes</taxon>
        <taxon>Mycobacteriales</taxon>
        <taxon>Mycobacteriaceae</taxon>
        <taxon>Mycobacterium</taxon>
        <taxon>environmental samples</taxon>
    </lineage>
</organism>
<proteinExistence type="predicted"/>
<dbReference type="InterPro" id="IPR036259">
    <property type="entry name" value="MFS_trans_sf"/>
</dbReference>
<dbReference type="Pfam" id="PF07690">
    <property type="entry name" value="MFS_1"/>
    <property type="match status" value="1"/>
</dbReference>
<evidence type="ECO:0000259" key="8">
    <source>
        <dbReference type="PROSITE" id="PS50850"/>
    </source>
</evidence>
<evidence type="ECO:0000313" key="9">
    <source>
        <dbReference type="EMBL" id="SBS79493.1"/>
    </source>
</evidence>
<feature type="transmembrane region" description="Helical" evidence="7">
    <location>
        <begin position="21"/>
        <end position="44"/>
    </location>
</feature>
<dbReference type="Gene3D" id="1.20.1720.10">
    <property type="entry name" value="Multidrug resistance protein D"/>
    <property type="match status" value="1"/>
</dbReference>
<reference evidence="9" key="1">
    <citation type="submission" date="2016-03" db="EMBL/GenBank/DDBJ databases">
        <authorList>
            <person name="Ploux O."/>
        </authorList>
    </citation>
    <scope>NUCLEOTIDE SEQUENCE</scope>
    <source>
        <strain evidence="9">UC10</strain>
    </source>
</reference>
<feature type="transmembrane region" description="Helical" evidence="7">
    <location>
        <begin position="145"/>
        <end position="168"/>
    </location>
</feature>
<dbReference type="EMBL" id="FLQS01000078">
    <property type="protein sequence ID" value="SBS79493.1"/>
    <property type="molecule type" value="Genomic_DNA"/>
</dbReference>
<dbReference type="InterPro" id="IPR020846">
    <property type="entry name" value="MFS_dom"/>
</dbReference>
<feature type="domain" description="Major facilitator superfamily (MFS) profile" evidence="8">
    <location>
        <begin position="20"/>
        <end position="462"/>
    </location>
</feature>
<feature type="transmembrane region" description="Helical" evidence="7">
    <location>
        <begin position="202"/>
        <end position="221"/>
    </location>
</feature>
<evidence type="ECO:0000256" key="3">
    <source>
        <dbReference type="ARBA" id="ARBA00022475"/>
    </source>
</evidence>
<dbReference type="SUPFAM" id="SSF103473">
    <property type="entry name" value="MFS general substrate transporter"/>
    <property type="match status" value="1"/>
</dbReference>
<name>A0A1Y5PLB9_9MYCO</name>
<dbReference type="GO" id="GO:0022857">
    <property type="term" value="F:transmembrane transporter activity"/>
    <property type="evidence" value="ECO:0007669"/>
    <property type="project" value="InterPro"/>
</dbReference>
<protein>
    <recommendedName>
        <fullName evidence="8">Major facilitator superfamily (MFS) profile domain-containing protein</fullName>
    </recommendedName>
</protein>
<feature type="transmembrane region" description="Helical" evidence="7">
    <location>
        <begin position="366"/>
        <end position="387"/>
    </location>
</feature>
<dbReference type="PANTHER" id="PTHR42718:SF42">
    <property type="entry name" value="EXPORT PROTEIN"/>
    <property type="match status" value="1"/>
</dbReference>
<dbReference type="PRINTS" id="PR01036">
    <property type="entry name" value="TCRTETB"/>
</dbReference>
<dbReference type="Gene3D" id="1.20.1250.20">
    <property type="entry name" value="MFS general substrate transporter like domains"/>
    <property type="match status" value="1"/>
</dbReference>
<dbReference type="CDD" id="cd17321">
    <property type="entry name" value="MFS_MMR_MDR_like"/>
    <property type="match status" value="1"/>
</dbReference>
<evidence type="ECO:0000256" key="5">
    <source>
        <dbReference type="ARBA" id="ARBA00022989"/>
    </source>
</evidence>
<dbReference type="InterPro" id="IPR004638">
    <property type="entry name" value="EmrB-like"/>
</dbReference>
<evidence type="ECO:0000256" key="2">
    <source>
        <dbReference type="ARBA" id="ARBA00022448"/>
    </source>
</evidence>
<dbReference type="AlphaFoldDB" id="A0A1Y5PLB9"/>
<comment type="subcellular location">
    <subcellularLocation>
        <location evidence="1">Cell membrane</location>
        <topology evidence="1">Multi-pass membrane protein</topology>
    </subcellularLocation>
</comment>
<feature type="transmembrane region" description="Helical" evidence="7">
    <location>
        <begin position="56"/>
        <end position="73"/>
    </location>
</feature>
<dbReference type="PANTHER" id="PTHR42718">
    <property type="entry name" value="MAJOR FACILITATOR SUPERFAMILY MULTIDRUG TRANSPORTER MFSC"/>
    <property type="match status" value="1"/>
</dbReference>
<keyword evidence="6 7" id="KW-0472">Membrane</keyword>
<feature type="transmembrane region" description="Helical" evidence="7">
    <location>
        <begin position="408"/>
        <end position="426"/>
    </location>
</feature>
<keyword evidence="4 7" id="KW-0812">Transmembrane</keyword>
<dbReference type="NCBIfam" id="TIGR00711">
    <property type="entry name" value="efflux_EmrB"/>
    <property type="match status" value="1"/>
</dbReference>
<evidence type="ECO:0000256" key="4">
    <source>
        <dbReference type="ARBA" id="ARBA00022692"/>
    </source>
</evidence>
<feature type="transmembrane region" description="Helical" evidence="7">
    <location>
        <begin position="115"/>
        <end position="133"/>
    </location>
</feature>
<gene>
    <name evidence="9" type="ORF">MHPYR_80082</name>
</gene>
<feature type="transmembrane region" description="Helical" evidence="7">
    <location>
        <begin position="174"/>
        <end position="195"/>
    </location>
</feature>
<feature type="transmembrane region" description="Helical" evidence="7">
    <location>
        <begin position="438"/>
        <end position="458"/>
    </location>
</feature>
<evidence type="ECO:0000256" key="6">
    <source>
        <dbReference type="ARBA" id="ARBA00023136"/>
    </source>
</evidence>
<feature type="transmembrane region" description="Helical" evidence="7">
    <location>
        <begin position="85"/>
        <end position="109"/>
    </location>
</feature>
<feature type="transmembrane region" description="Helical" evidence="7">
    <location>
        <begin position="337"/>
        <end position="354"/>
    </location>
</feature>
<keyword evidence="3" id="KW-1003">Cell membrane</keyword>
<keyword evidence="5 7" id="KW-1133">Transmembrane helix</keyword>
<evidence type="ECO:0000256" key="7">
    <source>
        <dbReference type="SAM" id="Phobius"/>
    </source>
</evidence>
<feature type="transmembrane region" description="Helical" evidence="7">
    <location>
        <begin position="233"/>
        <end position="252"/>
    </location>
</feature>
<sequence>MVSQLMEVMRVPTRARPLRALWAMMIGLFLIVVDSTVVAVANPVLKNYFGVDYDSVIWVTSAYLLAFAALLLVGGRLGDRFGPKYIYLLGLAIFSASSVWCGLSSSLGMLTVARVAQGVGAALLAPQIFSTITRTFPPERRGMAMSVWGATTGVGLFAGPVLGGLLLGGLGWQWIFFINAPIGVVGFVLAVWLVPALPGARLHIDLLGVALFGGGIGLIMFGLQEGQNDNWSLWIWLAMAGGIALIVAFFGWQALQRNEPLIPVTLIRHREFVLSNAGIAVVSFAFVAFIVPLMIYLEELGLAPVRAALLTAPMALATVVFAPIVGRIVDRINPRPVVVFGFALLVIALIWLAMEMTPATPVWQVVLPLTLVGAAGAFTWEPLAVIASRSLPPELAGAGSALCNTARHIGAALSSASVAALMAALLDGKQSFASAMPQSMLLPASAAAVGVMTTLLLAGREYPAALPGAAGLRPRRDMSVPR</sequence>
<dbReference type="PROSITE" id="PS50850">
    <property type="entry name" value="MFS"/>
    <property type="match status" value="1"/>
</dbReference>
<dbReference type="InterPro" id="IPR011701">
    <property type="entry name" value="MFS"/>
</dbReference>
<accession>A0A1Y5PLB9</accession>
<dbReference type="GO" id="GO:0005886">
    <property type="term" value="C:plasma membrane"/>
    <property type="evidence" value="ECO:0007669"/>
    <property type="project" value="UniProtKB-SubCell"/>
</dbReference>
<feature type="transmembrane region" description="Helical" evidence="7">
    <location>
        <begin position="303"/>
        <end position="325"/>
    </location>
</feature>
<evidence type="ECO:0000256" key="1">
    <source>
        <dbReference type="ARBA" id="ARBA00004651"/>
    </source>
</evidence>
<feature type="transmembrane region" description="Helical" evidence="7">
    <location>
        <begin position="273"/>
        <end position="297"/>
    </location>
</feature>
<keyword evidence="2" id="KW-0813">Transport</keyword>